<accession>A0A9X6NH66</accession>
<comment type="similarity">
    <text evidence="2">Belongs to the importin beta family. Importin beta-1 subfamily.</text>
</comment>
<dbReference type="EMBL" id="MTYJ01000295">
    <property type="protein sequence ID" value="OWA52963.1"/>
    <property type="molecule type" value="Genomic_DNA"/>
</dbReference>
<sequence>MATMELKNAVENLLSPDATAQKLAEQTLSTLIEREFEPSVIQLSEIVKARDATGILRQSAALAFKNAISSKDATIKAQRQEAWMKVSVPARTYVKQNILEALQTDDALLGRSVAQCVANIALTEVARGEWAEIIPQLTANVGSLESGSVLKQSCLEAIGYICEEASIQAVGQFSNAILTAIVCGMRKEEPSLDIRLAATSALHNSIDFFKGNFEKEDERNYIMTVVCEATQAPDSRLKIMALQCVVKIIQYYYDFMQPYMQKALFPISYQAMSSDTAEVVLQGVEFWSTVCEAEINLSYEEAEARDEDRIPTHKSFKFVLEHLAYVAPSLLQLLTRQPDQDEGDDWVPSKAASVCLMLIAQCVQDEVVPHVVPFVGTNIQNTDWHYRDAACVAFGSILEGPEPSRLKGMVDQAYDIILAMMADPSVAVRDSAAWVVQRICQLVREAVMTPERFKNTVLILRQNLAGAPRVAANVSWALGTLAQASYEVAQQNNHNVIPETYALSPVFAEIVEQLFATAFRPESAQNNLRTAAFGAVGDFISQSPNDCYLAVQKNTVQVLGQLQSILEKEPTLSSHERHQYGDYCQHLLGVLQTALKRLTHSDLAHVAQNSIHVCYQLLELHRLQRSFQAEPEALLCLQVLLELMADDFFKYVEGLNPHIHLALTCYSEHSIVNGALSLVGEICRNYETRVIAFVPDYIDRVVRLISQVNDPSGLVKPKAIQTLGDIAISLGTQYYNYAVMSFECLRSIAVPQDHDVWLDILDAILDACVGIINGLKGDGFTETTKSVIRAYVHFIIGLIAHVANDASSVPDGTISSSAAIIGEFCQMFKSDIATLVERDDFYAFLNKGKRSTNAKTKGFCNWALKEMKKLKPASSLGRNAAATR</sequence>
<evidence type="ECO:0000256" key="3">
    <source>
        <dbReference type="ARBA" id="ARBA00022448"/>
    </source>
</evidence>
<dbReference type="Proteomes" id="UP000192578">
    <property type="component" value="Unassembled WGS sequence"/>
</dbReference>
<dbReference type="OrthoDB" id="10263328at2759"/>
<evidence type="ECO:0000256" key="6">
    <source>
        <dbReference type="ARBA" id="ARBA00022927"/>
    </source>
</evidence>
<gene>
    <name evidence="8" type="ORF">BV898_17401</name>
</gene>
<dbReference type="PANTHER" id="PTHR10527">
    <property type="entry name" value="IMPORTIN BETA"/>
    <property type="match status" value="1"/>
</dbReference>
<dbReference type="FunFam" id="1.25.10.10:FF:000027">
    <property type="entry name" value="Importin subunit beta-1"/>
    <property type="match status" value="1"/>
</dbReference>
<dbReference type="GO" id="GO:0005737">
    <property type="term" value="C:cytoplasm"/>
    <property type="evidence" value="ECO:0007669"/>
    <property type="project" value="UniProtKB-SubCell"/>
</dbReference>
<feature type="domain" description="Importin N-terminal" evidence="7">
    <location>
        <begin position="24"/>
        <end position="104"/>
    </location>
</feature>
<dbReference type="Gene3D" id="1.25.10.10">
    <property type="entry name" value="Leucine-rich Repeat Variant"/>
    <property type="match status" value="1"/>
</dbReference>
<evidence type="ECO:0000313" key="9">
    <source>
        <dbReference type="Proteomes" id="UP000192578"/>
    </source>
</evidence>
<evidence type="ECO:0000256" key="2">
    <source>
        <dbReference type="ARBA" id="ARBA00010907"/>
    </source>
</evidence>
<dbReference type="SUPFAM" id="SSF48371">
    <property type="entry name" value="ARM repeat"/>
    <property type="match status" value="1"/>
</dbReference>
<dbReference type="Pfam" id="PF13513">
    <property type="entry name" value="HEAT_EZ"/>
    <property type="match status" value="1"/>
</dbReference>
<keyword evidence="4" id="KW-0963">Cytoplasm</keyword>
<dbReference type="InterPro" id="IPR001494">
    <property type="entry name" value="Importin-beta_N"/>
</dbReference>
<proteinExistence type="inferred from homology"/>
<dbReference type="AlphaFoldDB" id="A0A9X6NH66"/>
<dbReference type="InterPro" id="IPR016024">
    <property type="entry name" value="ARM-type_fold"/>
</dbReference>
<keyword evidence="5" id="KW-0677">Repeat</keyword>
<dbReference type="GO" id="GO:0031267">
    <property type="term" value="F:small GTPase binding"/>
    <property type="evidence" value="ECO:0007669"/>
    <property type="project" value="InterPro"/>
</dbReference>
<keyword evidence="6" id="KW-0653">Protein transport</keyword>
<keyword evidence="3" id="KW-0813">Transport</keyword>
<evidence type="ECO:0000256" key="5">
    <source>
        <dbReference type="ARBA" id="ARBA00022737"/>
    </source>
</evidence>
<dbReference type="InterPro" id="IPR040122">
    <property type="entry name" value="Importin_beta"/>
</dbReference>
<keyword evidence="9" id="KW-1185">Reference proteome</keyword>
<dbReference type="InterPro" id="IPR011989">
    <property type="entry name" value="ARM-like"/>
</dbReference>
<dbReference type="GO" id="GO:0006606">
    <property type="term" value="P:protein import into nucleus"/>
    <property type="evidence" value="ECO:0007669"/>
    <property type="project" value="InterPro"/>
</dbReference>
<name>A0A9X6NH66_HYPEX</name>
<dbReference type="PROSITE" id="PS50166">
    <property type="entry name" value="IMPORTIN_B_NT"/>
    <property type="match status" value="1"/>
</dbReference>
<evidence type="ECO:0000256" key="1">
    <source>
        <dbReference type="ARBA" id="ARBA00004496"/>
    </source>
</evidence>
<dbReference type="Pfam" id="PF25574">
    <property type="entry name" value="TPR_IMB1"/>
    <property type="match status" value="1"/>
</dbReference>
<evidence type="ECO:0000313" key="8">
    <source>
        <dbReference type="EMBL" id="OWA52963.1"/>
    </source>
</evidence>
<organism evidence="8 9">
    <name type="scientific">Hypsibius exemplaris</name>
    <name type="common">Freshwater tardigrade</name>
    <dbReference type="NCBI Taxonomy" id="2072580"/>
    <lineage>
        <taxon>Eukaryota</taxon>
        <taxon>Metazoa</taxon>
        <taxon>Ecdysozoa</taxon>
        <taxon>Tardigrada</taxon>
        <taxon>Eutardigrada</taxon>
        <taxon>Parachela</taxon>
        <taxon>Hypsibioidea</taxon>
        <taxon>Hypsibiidae</taxon>
        <taxon>Hypsibius</taxon>
    </lineage>
</organism>
<evidence type="ECO:0000259" key="7">
    <source>
        <dbReference type="PROSITE" id="PS50166"/>
    </source>
</evidence>
<comment type="caution">
    <text evidence="8">The sequence shown here is derived from an EMBL/GenBank/DDBJ whole genome shotgun (WGS) entry which is preliminary data.</text>
</comment>
<evidence type="ECO:0000256" key="4">
    <source>
        <dbReference type="ARBA" id="ARBA00022490"/>
    </source>
</evidence>
<protein>
    <submittedName>
        <fullName evidence="8">Importin subunit beta-1</fullName>
    </submittedName>
</protein>
<comment type="subcellular location">
    <subcellularLocation>
        <location evidence="1">Cytoplasm</location>
    </subcellularLocation>
</comment>
<dbReference type="InterPro" id="IPR058584">
    <property type="entry name" value="IMB1_TNPO1-like_TPR"/>
</dbReference>
<reference evidence="9" key="1">
    <citation type="submission" date="2017-01" db="EMBL/GenBank/DDBJ databases">
        <title>Comparative genomics of anhydrobiosis in the tardigrade Hypsibius dujardini.</title>
        <authorList>
            <person name="Yoshida Y."/>
            <person name="Koutsovoulos G."/>
            <person name="Laetsch D."/>
            <person name="Stevens L."/>
            <person name="Kumar S."/>
            <person name="Horikawa D."/>
            <person name="Ishino K."/>
            <person name="Komine S."/>
            <person name="Tomita M."/>
            <person name="Blaxter M."/>
            <person name="Arakawa K."/>
        </authorList>
    </citation>
    <scope>NUCLEOTIDE SEQUENCE [LARGE SCALE GENOMIC DNA]</scope>
    <source>
        <strain evidence="9">Z151</strain>
    </source>
</reference>